<dbReference type="InterPro" id="IPR008462">
    <property type="entry name" value="CsbD"/>
</dbReference>
<name>A0ABT4RSY4_9ACTN</name>
<keyword evidence="5" id="KW-1185">Reference proteome</keyword>
<feature type="domain" description="CsbD-like" evidence="3">
    <location>
        <begin position="3"/>
        <end position="52"/>
    </location>
</feature>
<dbReference type="EMBL" id="JAPCID010000063">
    <property type="protein sequence ID" value="MDA0141701.1"/>
    <property type="molecule type" value="Genomic_DNA"/>
</dbReference>
<dbReference type="Proteomes" id="UP001147700">
    <property type="component" value="Unassembled WGS sequence"/>
</dbReference>
<feature type="compositionally biased region" description="Basic and acidic residues" evidence="2">
    <location>
        <begin position="24"/>
        <end position="55"/>
    </location>
</feature>
<sequence>MGDGTADKLKGHAKEATGEVTGDDELKREGKVDRTSGTVKDKVGDAADKVKDTLK</sequence>
<protein>
    <submittedName>
        <fullName evidence="4">CsbD family protein</fullName>
    </submittedName>
</protein>
<evidence type="ECO:0000256" key="2">
    <source>
        <dbReference type="SAM" id="MobiDB-lite"/>
    </source>
</evidence>
<dbReference type="SUPFAM" id="SSF69047">
    <property type="entry name" value="Hypothetical protein YjbJ"/>
    <property type="match status" value="1"/>
</dbReference>
<organism evidence="4 5">
    <name type="scientific">Solirubrobacter deserti</name>
    <dbReference type="NCBI Taxonomy" id="2282478"/>
    <lineage>
        <taxon>Bacteria</taxon>
        <taxon>Bacillati</taxon>
        <taxon>Actinomycetota</taxon>
        <taxon>Thermoleophilia</taxon>
        <taxon>Solirubrobacterales</taxon>
        <taxon>Solirubrobacteraceae</taxon>
        <taxon>Solirubrobacter</taxon>
    </lineage>
</organism>
<dbReference type="RefSeq" id="WP_202957978.1">
    <property type="nucleotide sequence ID" value="NZ_JAPCID010000063.1"/>
</dbReference>
<gene>
    <name evidence="4" type="ORF">OJ962_29690</name>
</gene>
<dbReference type="Gene3D" id="1.10.1470.10">
    <property type="entry name" value="YjbJ"/>
    <property type="match status" value="1"/>
</dbReference>
<dbReference type="Pfam" id="PF05532">
    <property type="entry name" value="CsbD"/>
    <property type="match status" value="1"/>
</dbReference>
<dbReference type="InterPro" id="IPR036629">
    <property type="entry name" value="YjbJ_sf"/>
</dbReference>
<accession>A0ABT4RSY4</accession>
<reference evidence="4" key="1">
    <citation type="submission" date="2022-10" db="EMBL/GenBank/DDBJ databases">
        <title>The WGS of Solirubrobacter sp. CPCC 204708.</title>
        <authorList>
            <person name="Jiang Z."/>
        </authorList>
    </citation>
    <scope>NUCLEOTIDE SEQUENCE</scope>
    <source>
        <strain evidence="4">CPCC 204708</strain>
    </source>
</reference>
<evidence type="ECO:0000259" key="3">
    <source>
        <dbReference type="Pfam" id="PF05532"/>
    </source>
</evidence>
<evidence type="ECO:0000313" key="5">
    <source>
        <dbReference type="Proteomes" id="UP001147700"/>
    </source>
</evidence>
<feature type="region of interest" description="Disordered" evidence="2">
    <location>
        <begin position="1"/>
        <end position="55"/>
    </location>
</feature>
<comment type="caution">
    <text evidence="4">The sequence shown here is derived from an EMBL/GenBank/DDBJ whole genome shotgun (WGS) entry which is preliminary data.</text>
</comment>
<proteinExistence type="inferred from homology"/>
<evidence type="ECO:0000256" key="1">
    <source>
        <dbReference type="ARBA" id="ARBA00009129"/>
    </source>
</evidence>
<evidence type="ECO:0000313" key="4">
    <source>
        <dbReference type="EMBL" id="MDA0141701.1"/>
    </source>
</evidence>
<feature type="compositionally biased region" description="Basic and acidic residues" evidence="2">
    <location>
        <begin position="1"/>
        <end position="17"/>
    </location>
</feature>
<comment type="similarity">
    <text evidence="1">Belongs to the UPF0337 (CsbD) family.</text>
</comment>